<reference evidence="1" key="1">
    <citation type="submission" date="2023-10" db="EMBL/GenBank/DDBJ databases">
        <title>Genome assemblies of two species of porcelain crab, Petrolisthes cinctipes and Petrolisthes manimaculis (Anomura: Porcellanidae).</title>
        <authorList>
            <person name="Angst P."/>
        </authorList>
    </citation>
    <scope>NUCLEOTIDE SEQUENCE</scope>
    <source>
        <strain evidence="1">PB745_01</strain>
        <tissue evidence="1">Gill</tissue>
    </source>
</reference>
<gene>
    <name evidence="2" type="ORF">Pcinc_023898</name>
    <name evidence="1" type="ORF">Pcinc_025573</name>
</gene>
<evidence type="ECO:0000313" key="3">
    <source>
        <dbReference type="Proteomes" id="UP001286313"/>
    </source>
</evidence>
<dbReference type="EMBL" id="JAWQEG010002592">
    <property type="protein sequence ID" value="KAK3870927.1"/>
    <property type="molecule type" value="Genomic_DNA"/>
</dbReference>
<dbReference type="Proteomes" id="UP001286313">
    <property type="component" value="Unassembled WGS sequence"/>
</dbReference>
<name>A0AAE1KCU8_PETCI</name>
<dbReference type="EMBL" id="JAWQEG010002890">
    <property type="protein sequence ID" value="KAK3869093.1"/>
    <property type="molecule type" value="Genomic_DNA"/>
</dbReference>
<dbReference type="AlphaFoldDB" id="A0AAE1KCU8"/>
<evidence type="ECO:0000313" key="2">
    <source>
        <dbReference type="EMBL" id="KAK3870927.1"/>
    </source>
</evidence>
<comment type="caution">
    <text evidence="1">The sequence shown here is derived from an EMBL/GenBank/DDBJ whole genome shotgun (WGS) entry which is preliminary data.</text>
</comment>
<accession>A0AAE1KCU8</accession>
<evidence type="ECO:0000313" key="1">
    <source>
        <dbReference type="EMBL" id="KAK3869093.1"/>
    </source>
</evidence>
<keyword evidence="3" id="KW-1185">Reference proteome</keyword>
<organism evidence="1 3">
    <name type="scientific">Petrolisthes cinctipes</name>
    <name type="common">Flat porcelain crab</name>
    <dbReference type="NCBI Taxonomy" id="88211"/>
    <lineage>
        <taxon>Eukaryota</taxon>
        <taxon>Metazoa</taxon>
        <taxon>Ecdysozoa</taxon>
        <taxon>Arthropoda</taxon>
        <taxon>Crustacea</taxon>
        <taxon>Multicrustacea</taxon>
        <taxon>Malacostraca</taxon>
        <taxon>Eumalacostraca</taxon>
        <taxon>Eucarida</taxon>
        <taxon>Decapoda</taxon>
        <taxon>Pleocyemata</taxon>
        <taxon>Anomura</taxon>
        <taxon>Galatheoidea</taxon>
        <taxon>Porcellanidae</taxon>
        <taxon>Petrolisthes</taxon>
    </lineage>
</organism>
<proteinExistence type="predicted"/>
<sequence>MGFRAFERGPVEHHLLVERGIEYPTRSNKTQPEKRGSIHTHQLLPWCTESDSVCVFVMTVNDCLRVYMQEINASLQNRKVLL</sequence>
<protein>
    <submittedName>
        <fullName evidence="1">Uncharacterized protein</fullName>
    </submittedName>
</protein>